<dbReference type="Pfam" id="PF13365">
    <property type="entry name" value="Trypsin_2"/>
    <property type="match status" value="1"/>
</dbReference>
<dbReference type="RefSeq" id="WP_137404175.1">
    <property type="nucleotide sequence ID" value="NZ_BMIU01000017.1"/>
</dbReference>
<dbReference type="InterPro" id="IPR043504">
    <property type="entry name" value="Peptidase_S1_PA_chymotrypsin"/>
</dbReference>
<evidence type="ECO:0000313" key="2">
    <source>
        <dbReference type="Proteomes" id="UP000647339"/>
    </source>
</evidence>
<sequence length="281" mass="31611">MEDASLITTPIKLLKGNELVSQGTGFYVYHECDSKQIIFLVTNYHVLTGSAPLEKKAPIGDNISFNIHISKDNPEKVKEFRFPLYTSENKPVWLVNEDNKEADLAIIPMPTQVYQEAEIVNCINEKWAKNKLKVRTTTRTSVVGYPYGYYDKKNSLPIWKTGSIASEPDVDFDGKKLIVLDISAFPGMSGAPVFARAQGMYETIDGGMQGGVINKFIGVYASMQMLTKNKFLEQLVNQTPVGIKDQESLQLGHVWKASLIFDVLNKFDIEDYTDNILKQLK</sequence>
<reference evidence="2" key="1">
    <citation type="journal article" date="2019" name="Int. J. Syst. Evol. Microbiol.">
        <title>The Global Catalogue of Microorganisms (GCM) 10K type strain sequencing project: providing services to taxonomists for standard genome sequencing and annotation.</title>
        <authorList>
            <consortium name="The Broad Institute Genomics Platform"/>
            <consortium name="The Broad Institute Genome Sequencing Center for Infectious Disease"/>
            <person name="Wu L."/>
            <person name="Ma J."/>
        </authorList>
    </citation>
    <scope>NUCLEOTIDE SEQUENCE [LARGE SCALE GENOMIC DNA]</scope>
    <source>
        <strain evidence="2">CGMCC 1.15407</strain>
    </source>
</reference>
<accession>A0ABQ1V7S6</accession>
<evidence type="ECO:0008006" key="3">
    <source>
        <dbReference type="Google" id="ProtNLM"/>
    </source>
</evidence>
<evidence type="ECO:0000313" key="1">
    <source>
        <dbReference type="EMBL" id="GGF40794.1"/>
    </source>
</evidence>
<dbReference type="InterPro" id="IPR009003">
    <property type="entry name" value="Peptidase_S1_PA"/>
</dbReference>
<dbReference type="Gene3D" id="2.40.10.10">
    <property type="entry name" value="Trypsin-like serine proteases"/>
    <property type="match status" value="2"/>
</dbReference>
<gene>
    <name evidence="1" type="ORF">GCM10011339_31690</name>
</gene>
<name>A0ABQ1V7S6_9BACT</name>
<dbReference type="SUPFAM" id="SSF50494">
    <property type="entry name" value="Trypsin-like serine proteases"/>
    <property type="match status" value="1"/>
</dbReference>
<comment type="caution">
    <text evidence="1">The sequence shown here is derived from an EMBL/GenBank/DDBJ whole genome shotgun (WGS) entry which is preliminary data.</text>
</comment>
<protein>
    <recommendedName>
        <fullName evidence="3">Serine protease</fullName>
    </recommendedName>
</protein>
<keyword evidence="2" id="KW-1185">Reference proteome</keyword>
<proteinExistence type="predicted"/>
<dbReference type="EMBL" id="BMIU01000017">
    <property type="protein sequence ID" value="GGF40794.1"/>
    <property type="molecule type" value="Genomic_DNA"/>
</dbReference>
<organism evidence="1 2">
    <name type="scientific">Echinicola rosea</name>
    <dbReference type="NCBI Taxonomy" id="1807691"/>
    <lineage>
        <taxon>Bacteria</taxon>
        <taxon>Pseudomonadati</taxon>
        <taxon>Bacteroidota</taxon>
        <taxon>Cytophagia</taxon>
        <taxon>Cytophagales</taxon>
        <taxon>Cyclobacteriaceae</taxon>
        <taxon>Echinicola</taxon>
    </lineage>
</organism>
<dbReference type="Proteomes" id="UP000647339">
    <property type="component" value="Unassembled WGS sequence"/>
</dbReference>